<comment type="caution">
    <text evidence="1">The sequence shown here is derived from an EMBL/GenBank/DDBJ whole genome shotgun (WGS) entry which is preliminary data.</text>
</comment>
<protein>
    <submittedName>
        <fullName evidence="1">Uncharacterized protein</fullName>
    </submittedName>
</protein>
<sequence length="121" mass="14693">MILNEFPQIPFVIKGYREGLIRNLEVLKSHVFYFQDMIEMWYMDRKRESWMLRNTQFPIRILINLKSNRIRNFPLVSLVGEVALSTKYYKDLLESYIRKLTLIKCVLVKLIREIYISLFII</sequence>
<accession>A0A0F9G8C0</accession>
<organism evidence="1">
    <name type="scientific">marine sediment metagenome</name>
    <dbReference type="NCBI Taxonomy" id="412755"/>
    <lineage>
        <taxon>unclassified sequences</taxon>
        <taxon>metagenomes</taxon>
        <taxon>ecological metagenomes</taxon>
    </lineage>
</organism>
<reference evidence="1" key="1">
    <citation type="journal article" date="2015" name="Nature">
        <title>Complex archaea that bridge the gap between prokaryotes and eukaryotes.</title>
        <authorList>
            <person name="Spang A."/>
            <person name="Saw J.H."/>
            <person name="Jorgensen S.L."/>
            <person name="Zaremba-Niedzwiedzka K."/>
            <person name="Martijn J."/>
            <person name="Lind A.E."/>
            <person name="van Eijk R."/>
            <person name="Schleper C."/>
            <person name="Guy L."/>
            <person name="Ettema T.J."/>
        </authorList>
    </citation>
    <scope>NUCLEOTIDE SEQUENCE</scope>
</reference>
<dbReference type="EMBL" id="LAZR01018788">
    <property type="protein sequence ID" value="KKL94998.1"/>
    <property type="molecule type" value="Genomic_DNA"/>
</dbReference>
<proteinExistence type="predicted"/>
<name>A0A0F9G8C0_9ZZZZ</name>
<gene>
    <name evidence="1" type="ORF">LCGC14_1859030</name>
</gene>
<dbReference type="AlphaFoldDB" id="A0A0F9G8C0"/>
<evidence type="ECO:0000313" key="1">
    <source>
        <dbReference type="EMBL" id="KKL94998.1"/>
    </source>
</evidence>